<dbReference type="SUPFAM" id="SSF56059">
    <property type="entry name" value="Glutathione synthetase ATP-binding domain-like"/>
    <property type="match status" value="1"/>
</dbReference>
<name>A0A8J6N9X2_9BACT</name>
<comment type="caution">
    <text evidence="7">The sequence shown here is derived from an EMBL/GenBank/DDBJ whole genome shotgun (WGS) entry which is preliminary data.</text>
</comment>
<dbReference type="InterPro" id="IPR043938">
    <property type="entry name" value="Ligase_CoA_dom"/>
</dbReference>
<keyword evidence="2 5" id="KW-0547">Nucleotide-binding</keyword>
<keyword evidence="3 5" id="KW-0067">ATP-binding</keyword>
<evidence type="ECO:0000313" key="7">
    <source>
        <dbReference type="EMBL" id="MBC8316676.1"/>
    </source>
</evidence>
<dbReference type="FunFam" id="3.30.1490.20:FF:000020">
    <property type="entry name" value="Protein lysine acetyltransferase"/>
    <property type="match status" value="1"/>
</dbReference>
<dbReference type="SUPFAM" id="SSF51735">
    <property type="entry name" value="NAD(P)-binding Rossmann-fold domains"/>
    <property type="match status" value="1"/>
</dbReference>
<protein>
    <submittedName>
        <fullName evidence="7">Acetate--CoA ligase family protein</fullName>
    </submittedName>
</protein>
<dbReference type="Pfam" id="PF19045">
    <property type="entry name" value="Ligase_CoA_2"/>
    <property type="match status" value="1"/>
</dbReference>
<dbReference type="Gene3D" id="3.30.1490.20">
    <property type="entry name" value="ATP-grasp fold, A domain"/>
    <property type="match status" value="1"/>
</dbReference>
<proteinExistence type="inferred from homology"/>
<dbReference type="Pfam" id="PF13380">
    <property type="entry name" value="CoA_binding_2"/>
    <property type="match status" value="1"/>
</dbReference>
<dbReference type="InterPro" id="IPR051538">
    <property type="entry name" value="Acyl-CoA_Synth/Transferase"/>
</dbReference>
<comment type="similarity">
    <text evidence="4">In the N-terminal section; belongs to the acetate CoA ligase alpha subunit family.</text>
</comment>
<accession>A0A8J6N9X2</accession>
<dbReference type="InterPro" id="IPR013815">
    <property type="entry name" value="ATP_grasp_subdomain_1"/>
</dbReference>
<dbReference type="Proteomes" id="UP000614424">
    <property type="component" value="Unassembled WGS sequence"/>
</dbReference>
<reference evidence="7 8" key="1">
    <citation type="submission" date="2020-08" db="EMBL/GenBank/DDBJ databases">
        <title>Bridging the membrane lipid divide: bacteria of the FCB group superphylum have the potential to synthesize archaeal ether lipids.</title>
        <authorList>
            <person name="Villanueva L."/>
            <person name="Von Meijenfeldt F.A.B."/>
            <person name="Westbye A.B."/>
            <person name="Yadav S."/>
            <person name="Hopmans E.C."/>
            <person name="Dutilh B.E."/>
            <person name="Sinninghe Damste J.S."/>
        </authorList>
    </citation>
    <scope>NUCLEOTIDE SEQUENCE [LARGE SCALE GENOMIC DNA]</scope>
    <source>
        <strain evidence="7">NIOZ-UU47</strain>
    </source>
</reference>
<dbReference type="PROSITE" id="PS50975">
    <property type="entry name" value="ATP_GRASP"/>
    <property type="match status" value="1"/>
</dbReference>
<dbReference type="InterPro" id="IPR032875">
    <property type="entry name" value="Succ_CoA_lig_flav_dom"/>
</dbReference>
<feature type="domain" description="ATP-grasp" evidence="6">
    <location>
        <begin position="487"/>
        <end position="523"/>
    </location>
</feature>
<dbReference type="Pfam" id="PF13549">
    <property type="entry name" value="ATP-grasp_5"/>
    <property type="match status" value="1"/>
</dbReference>
<organism evidence="7 8">
    <name type="scientific">Candidatus Desulfobia pelagia</name>
    <dbReference type="NCBI Taxonomy" id="2841692"/>
    <lineage>
        <taxon>Bacteria</taxon>
        <taxon>Pseudomonadati</taxon>
        <taxon>Thermodesulfobacteriota</taxon>
        <taxon>Desulfobulbia</taxon>
        <taxon>Desulfobulbales</taxon>
        <taxon>Desulfobulbaceae</taxon>
        <taxon>Candidatus Desulfobia</taxon>
    </lineage>
</organism>
<dbReference type="SUPFAM" id="SSF52210">
    <property type="entry name" value="Succinyl-CoA synthetase domains"/>
    <property type="match status" value="2"/>
</dbReference>
<keyword evidence="1 7" id="KW-0436">Ligase</keyword>
<dbReference type="InterPro" id="IPR003781">
    <property type="entry name" value="CoA-bd"/>
</dbReference>
<evidence type="ECO:0000313" key="8">
    <source>
        <dbReference type="Proteomes" id="UP000614424"/>
    </source>
</evidence>
<gene>
    <name evidence="7" type="ORF">H8E41_02140</name>
</gene>
<dbReference type="InterPro" id="IPR036291">
    <property type="entry name" value="NAD(P)-bd_dom_sf"/>
</dbReference>
<evidence type="ECO:0000256" key="1">
    <source>
        <dbReference type="ARBA" id="ARBA00022598"/>
    </source>
</evidence>
<dbReference type="GO" id="GO:0005524">
    <property type="term" value="F:ATP binding"/>
    <property type="evidence" value="ECO:0007669"/>
    <property type="project" value="UniProtKB-UniRule"/>
</dbReference>
<evidence type="ECO:0000256" key="5">
    <source>
        <dbReference type="PROSITE-ProRule" id="PRU00409"/>
    </source>
</evidence>
<dbReference type="AlphaFoldDB" id="A0A8J6N9X2"/>
<dbReference type="GO" id="GO:0043758">
    <property type="term" value="F:acetate-CoA ligase (ADP-forming) activity"/>
    <property type="evidence" value="ECO:0007669"/>
    <property type="project" value="InterPro"/>
</dbReference>
<evidence type="ECO:0000256" key="2">
    <source>
        <dbReference type="ARBA" id="ARBA00022741"/>
    </source>
</evidence>
<dbReference type="EMBL" id="JACNJZ010000046">
    <property type="protein sequence ID" value="MBC8316676.1"/>
    <property type="molecule type" value="Genomic_DNA"/>
</dbReference>
<dbReference type="SMART" id="SM00881">
    <property type="entry name" value="CoA_binding"/>
    <property type="match status" value="1"/>
</dbReference>
<dbReference type="Pfam" id="PF13607">
    <property type="entry name" value="Succ_CoA_lig"/>
    <property type="match status" value="1"/>
</dbReference>
<evidence type="ECO:0000256" key="3">
    <source>
        <dbReference type="ARBA" id="ARBA00022840"/>
    </source>
</evidence>
<dbReference type="GO" id="GO:0046872">
    <property type="term" value="F:metal ion binding"/>
    <property type="evidence" value="ECO:0007669"/>
    <property type="project" value="InterPro"/>
</dbReference>
<dbReference type="Gene3D" id="3.40.50.720">
    <property type="entry name" value="NAD(P)-binding Rossmann-like Domain"/>
    <property type="match status" value="1"/>
</dbReference>
<evidence type="ECO:0000259" key="6">
    <source>
        <dbReference type="PROSITE" id="PS50975"/>
    </source>
</evidence>
<dbReference type="PANTHER" id="PTHR43334:SF1">
    <property type="entry name" value="3-HYDROXYPROPIONATE--COA LIGASE [ADP-FORMING]"/>
    <property type="match status" value="1"/>
</dbReference>
<dbReference type="InterPro" id="IPR016102">
    <property type="entry name" value="Succinyl-CoA_synth-like"/>
</dbReference>
<sequence length="701" mass="75726">MLEFLFSPRCVAILGVSRKQGGVGHDILRNLIDAGYEGDLVPVNPQADETQSLSCYPSLAEYKKNIDLSIIALPSQVVLQAVKNSVEAGAKAIIVVSSGFKEVGDDGATLEKEIAGFCRMHKVRLLGPNCLGVINTENKMNASFAGGMPIAGGISIFSQSGGLCTTLLDLATKRHLGISKLISVGNKADITESDLLHYLAQDKQSKVIVGYLEDIVNGSDFVKSATEASQEKPVIIFKSGVTKAGLRAASSHTGAMAKPDIAYGAAFKRSGVIRADTFDALIDFGAAFSMQPLPRGNRVLIITNAGGAGTMAADAVENAGLQVARLGRNTAMALRQKLPEQSRTGNIVDVLGDGDIEQYVEAINTAQRDPDVDAIIMLFTPCAMTRPADTIRAMAASINGTKPVLAVFMGGEDIIPGRDELGVAGLPDYPTPDRAVAALKAMYDYASWRKMPPRVVTRFPVNRRRVERTISRKIRSNSFQIGEVKSKSILKAYGFQIPEGYLATSVEEAVEIAERIGYPVAMKIVSSDIVHKSDIGGVRLNINNRDEVQDSFDLMTMRIGHKAPDAWIDGFYVEKMVNKGLEVIIGMNRDPQFGPMLMFGLGGIFVESMKDIAFHLAPITLDEALQMLKSTRSYEILQGKRGHEEVDLAAIAIGLQRISQLTTDFPEIIELDINPYIVGEIGVDPVVADARMTLQPLSRQQ</sequence>
<dbReference type="Gene3D" id="3.30.470.20">
    <property type="entry name" value="ATP-grasp fold, B domain"/>
    <property type="match status" value="1"/>
</dbReference>
<evidence type="ECO:0000256" key="4">
    <source>
        <dbReference type="ARBA" id="ARBA00060888"/>
    </source>
</evidence>
<dbReference type="Gene3D" id="3.40.50.261">
    <property type="entry name" value="Succinyl-CoA synthetase domains"/>
    <property type="match status" value="2"/>
</dbReference>
<dbReference type="PANTHER" id="PTHR43334">
    <property type="entry name" value="ACETATE--COA LIGASE [ADP-FORMING]"/>
    <property type="match status" value="1"/>
</dbReference>
<dbReference type="InterPro" id="IPR011761">
    <property type="entry name" value="ATP-grasp"/>
</dbReference>